<dbReference type="GO" id="GO:0006508">
    <property type="term" value="P:proteolysis"/>
    <property type="evidence" value="ECO:0007669"/>
    <property type="project" value="UniProtKB-KW"/>
</dbReference>
<feature type="signal peptide" evidence="1">
    <location>
        <begin position="1"/>
        <end position="21"/>
    </location>
</feature>
<keyword evidence="2" id="KW-0378">Hydrolase</keyword>
<proteinExistence type="predicted"/>
<keyword evidence="2" id="KW-0645">Protease</keyword>
<dbReference type="InParanoid" id="A0A517SCY4"/>
<feature type="chain" id="PRO_5021813255" evidence="1">
    <location>
        <begin position="22"/>
        <end position="607"/>
    </location>
</feature>
<reference evidence="2 3" key="1">
    <citation type="submission" date="2019-02" db="EMBL/GenBank/DDBJ databases">
        <title>Deep-cultivation of Planctomycetes and their phenomic and genomic characterization uncovers novel biology.</title>
        <authorList>
            <person name="Wiegand S."/>
            <person name="Jogler M."/>
            <person name="Boedeker C."/>
            <person name="Pinto D."/>
            <person name="Vollmers J."/>
            <person name="Rivas-Marin E."/>
            <person name="Kohn T."/>
            <person name="Peeters S.H."/>
            <person name="Heuer A."/>
            <person name="Rast P."/>
            <person name="Oberbeckmann S."/>
            <person name="Bunk B."/>
            <person name="Jeske O."/>
            <person name="Meyerdierks A."/>
            <person name="Storesund J.E."/>
            <person name="Kallscheuer N."/>
            <person name="Luecker S."/>
            <person name="Lage O.M."/>
            <person name="Pohl T."/>
            <person name="Merkel B.J."/>
            <person name="Hornburger P."/>
            <person name="Mueller R.-W."/>
            <person name="Bruemmer F."/>
            <person name="Labrenz M."/>
            <person name="Spormann A.M."/>
            <person name="Op den Camp H."/>
            <person name="Overmann J."/>
            <person name="Amann R."/>
            <person name="Jetten M.S.M."/>
            <person name="Mascher T."/>
            <person name="Medema M.H."/>
            <person name="Devos D.P."/>
            <person name="Kaster A.-K."/>
            <person name="Ovreas L."/>
            <person name="Rohde M."/>
            <person name="Galperin M.Y."/>
            <person name="Jogler C."/>
        </authorList>
    </citation>
    <scope>NUCLEOTIDE SEQUENCE [LARGE SCALE GENOMIC DNA]</scope>
    <source>
        <strain evidence="2 3">Pan44</strain>
    </source>
</reference>
<evidence type="ECO:0000313" key="3">
    <source>
        <dbReference type="Proteomes" id="UP000315700"/>
    </source>
</evidence>
<dbReference type="PANTHER" id="PTHR43019">
    <property type="entry name" value="SERINE ENDOPROTEASE DEGS"/>
    <property type="match status" value="1"/>
</dbReference>
<dbReference type="PANTHER" id="PTHR43019:SF23">
    <property type="entry name" value="PROTEASE DO-LIKE 5, CHLOROPLASTIC"/>
    <property type="match status" value="1"/>
</dbReference>
<dbReference type="AlphaFoldDB" id="A0A517SCY4"/>
<protein>
    <submittedName>
        <fullName evidence="2">Serine protease HhoA</fullName>
    </submittedName>
</protein>
<dbReference type="Proteomes" id="UP000315700">
    <property type="component" value="Chromosome"/>
</dbReference>
<dbReference type="InterPro" id="IPR009003">
    <property type="entry name" value="Peptidase_S1_PA"/>
</dbReference>
<organism evidence="2 3">
    <name type="scientific">Caulifigura coniformis</name>
    <dbReference type="NCBI Taxonomy" id="2527983"/>
    <lineage>
        <taxon>Bacteria</taxon>
        <taxon>Pseudomonadati</taxon>
        <taxon>Planctomycetota</taxon>
        <taxon>Planctomycetia</taxon>
        <taxon>Planctomycetales</taxon>
        <taxon>Planctomycetaceae</taxon>
        <taxon>Caulifigura</taxon>
    </lineage>
</organism>
<dbReference type="EMBL" id="CP036271">
    <property type="protein sequence ID" value="QDT53977.1"/>
    <property type="molecule type" value="Genomic_DNA"/>
</dbReference>
<dbReference type="PRINTS" id="PR00834">
    <property type="entry name" value="PROTEASES2C"/>
</dbReference>
<dbReference type="RefSeq" id="WP_145029632.1">
    <property type="nucleotide sequence ID" value="NZ_CP036271.1"/>
</dbReference>
<dbReference type="GO" id="GO:0004252">
    <property type="term" value="F:serine-type endopeptidase activity"/>
    <property type="evidence" value="ECO:0007669"/>
    <property type="project" value="InterPro"/>
</dbReference>
<sequence length="607" mass="65641" precursor="true">MKRVISTALLGVLSVATLAVAAEPVAEVLDACKRSTAMVVVRNGRSNGTAFCIHNGEYFLTNFRAVGREKACELIVFPGQPDQKRVSATIERIDEESDLALLRIEPALTVPSLALQQVAAVKEAEELVALSYPAGTPSGADKGATPSISVFVGRATAIRRTDGVIDSIDFDARIDPRNAGCPVLNSQGEVVGIIRRKASGAEIVAVSKLQKFLKEPLIAVRFPPVLDEGESAKFALEFVPILASPGNAQVELELGEADHEKQKAALRSDDGRHYEATLIAVPRIEDRREVQIRAEFGDNGLLAGMIANAELRIDGQPFRLSLIRRIERTAEGWDVVLRDRSRKSTTQLTGLPGEIRLDGVAVATDLSRAGIVTIDALESPTVDYAVRVTDAGKEFVERSGQIPIHGRRPRARTPAESVPPSLESWAFLGENLTLPEYFTSTSPLKRTPDRGVRILDEGGVIQGRDQDLLSRNFEFNAVIAFQPDDKIAYLGLGPGLKDRSYNGLTDSIYLRLHAPTFANGLVGMQNWNKGQTTLGHLGSQTMHAVRIEKLGDSLTFSVDPGNDGPSDDDLNVTYPSLSQLAPYLTAGKCGVFFSGTGTLVKARMELK</sequence>
<evidence type="ECO:0000313" key="2">
    <source>
        <dbReference type="EMBL" id="QDT53977.1"/>
    </source>
</evidence>
<name>A0A517SCY4_9PLAN</name>
<gene>
    <name evidence="2" type="primary">hhoA_1</name>
    <name evidence="2" type="ORF">Pan44_20040</name>
</gene>
<evidence type="ECO:0000256" key="1">
    <source>
        <dbReference type="SAM" id="SignalP"/>
    </source>
</evidence>
<keyword evidence="1" id="KW-0732">Signal</keyword>
<dbReference type="Pfam" id="PF13365">
    <property type="entry name" value="Trypsin_2"/>
    <property type="match status" value="1"/>
</dbReference>
<dbReference type="InterPro" id="IPR001940">
    <property type="entry name" value="Peptidase_S1C"/>
</dbReference>
<dbReference type="Gene3D" id="2.40.10.120">
    <property type="match status" value="1"/>
</dbReference>
<dbReference type="SUPFAM" id="SSF50494">
    <property type="entry name" value="Trypsin-like serine proteases"/>
    <property type="match status" value="1"/>
</dbReference>
<keyword evidence="3" id="KW-1185">Reference proteome</keyword>
<dbReference type="KEGG" id="ccos:Pan44_20040"/>
<dbReference type="OrthoDB" id="226438at2"/>
<accession>A0A517SCY4</accession>